<evidence type="ECO:0000256" key="10">
    <source>
        <dbReference type="ARBA" id="ARBA00023242"/>
    </source>
</evidence>
<keyword evidence="9 15" id="KW-0506">mRNA capping</keyword>
<dbReference type="GO" id="GO:0003723">
    <property type="term" value="F:RNA binding"/>
    <property type="evidence" value="ECO:0007669"/>
    <property type="project" value="UniProtKB-KW"/>
</dbReference>
<evidence type="ECO:0000256" key="4">
    <source>
        <dbReference type="ARBA" id="ARBA00022603"/>
    </source>
</evidence>
<evidence type="ECO:0000256" key="5">
    <source>
        <dbReference type="ARBA" id="ARBA00022664"/>
    </source>
</evidence>
<organism evidence="19 20">
    <name type="scientific">Podospora aff. communis PSN243</name>
    <dbReference type="NCBI Taxonomy" id="3040156"/>
    <lineage>
        <taxon>Eukaryota</taxon>
        <taxon>Fungi</taxon>
        <taxon>Dikarya</taxon>
        <taxon>Ascomycota</taxon>
        <taxon>Pezizomycotina</taxon>
        <taxon>Sordariomycetes</taxon>
        <taxon>Sordariomycetidae</taxon>
        <taxon>Sordariales</taxon>
        <taxon>Podosporaceae</taxon>
        <taxon>Podospora</taxon>
    </lineage>
</organism>
<proteinExistence type="inferred from homology"/>
<evidence type="ECO:0000256" key="7">
    <source>
        <dbReference type="ARBA" id="ARBA00022691"/>
    </source>
</evidence>
<evidence type="ECO:0000256" key="6">
    <source>
        <dbReference type="ARBA" id="ARBA00022679"/>
    </source>
</evidence>
<keyword evidence="5 15" id="KW-0507">mRNA processing</keyword>
<reference evidence="19" key="1">
    <citation type="journal article" date="2023" name="Mol. Phylogenet. Evol.">
        <title>Genome-scale phylogeny and comparative genomics of the fungal order Sordariales.</title>
        <authorList>
            <person name="Hensen N."/>
            <person name="Bonometti L."/>
            <person name="Westerberg I."/>
            <person name="Brannstrom I.O."/>
            <person name="Guillou S."/>
            <person name="Cros-Aarteil S."/>
            <person name="Calhoun S."/>
            <person name="Haridas S."/>
            <person name="Kuo A."/>
            <person name="Mondo S."/>
            <person name="Pangilinan J."/>
            <person name="Riley R."/>
            <person name="LaButti K."/>
            <person name="Andreopoulos B."/>
            <person name="Lipzen A."/>
            <person name="Chen C."/>
            <person name="Yan M."/>
            <person name="Daum C."/>
            <person name="Ng V."/>
            <person name="Clum A."/>
            <person name="Steindorff A."/>
            <person name="Ohm R.A."/>
            <person name="Martin F."/>
            <person name="Silar P."/>
            <person name="Natvig D.O."/>
            <person name="Lalanne C."/>
            <person name="Gautier V."/>
            <person name="Ament-Velasquez S.L."/>
            <person name="Kruys A."/>
            <person name="Hutchinson M.I."/>
            <person name="Powell A.J."/>
            <person name="Barry K."/>
            <person name="Miller A.N."/>
            <person name="Grigoriev I.V."/>
            <person name="Debuchy R."/>
            <person name="Gladieux P."/>
            <person name="Hiltunen Thoren M."/>
            <person name="Johannesson H."/>
        </authorList>
    </citation>
    <scope>NUCLEOTIDE SEQUENCE</scope>
    <source>
        <strain evidence="19">PSN243</strain>
    </source>
</reference>
<feature type="site" description="mRNA cap binding" evidence="16">
    <location>
        <position position="169"/>
    </location>
</feature>
<dbReference type="AlphaFoldDB" id="A0AAV9H0A6"/>
<dbReference type="Pfam" id="PF03291">
    <property type="entry name" value="mRNA_G-N7_MeTrfase"/>
    <property type="match status" value="2"/>
</dbReference>
<dbReference type="GO" id="GO:0004482">
    <property type="term" value="F:mRNA 5'-cap (guanine-N7-)-methyltransferase activity"/>
    <property type="evidence" value="ECO:0007669"/>
    <property type="project" value="UniProtKB-EC"/>
</dbReference>
<feature type="region of interest" description="Disordered" evidence="17">
    <location>
        <begin position="329"/>
        <end position="374"/>
    </location>
</feature>
<dbReference type="PIRSF" id="PIRSF028762">
    <property type="entry name" value="ABD1"/>
    <property type="match status" value="1"/>
</dbReference>
<comment type="caution">
    <text evidence="19">The sequence shown here is derived from an EMBL/GenBank/DDBJ whole genome shotgun (WGS) entry which is preliminary data.</text>
</comment>
<sequence length="493" mass="56000">MAGYGDRDSSPPRRGRDHDHENDELPQPFDAKKLAPAKKRQRSISPNGDAPRLQKRPGRRSRITDASREQARKAAEERERALEKEAPAVDPRRNAINDVVRAHYNAVPERGRDWRKTDSRIKGLRSFNNWVKSCIIQKFSPDEDHTPGALARGERSDKKLLVLDIGCGKGGDLGKWQQAPQQVELYVGLDPADVSIDQARERYRSMANRGGHGGRGGRGGYGRRPQRLFDARFHTKDCFGETVGNIDIIREVGFTQGQIAEHRGFDVVSMMFCMHYAFETEQKARQMLKNVAGALRKGGRFIGCIPNSDVIGSKVEQFNKELKERMEKKAKAKAEAEAKAKAKAEDPNNEDGGAKLDQEDGEVEEEGEIEGEETAQWGNDIYRVRFPGKTPEDGIFRPPFGWKYNFFLHEAVEEVPEYVVPWEAFRALAEDYNLELQYHKSFRDVWETEKDDRELGPLSERMGVRERHGGALLVSPEEMEAASFYVAFCFYRV</sequence>
<comment type="subcellular location">
    <subcellularLocation>
        <location evidence="2 15">Nucleus</location>
    </subcellularLocation>
</comment>
<feature type="compositionally biased region" description="Acidic residues" evidence="17">
    <location>
        <begin position="359"/>
        <end position="373"/>
    </location>
</feature>
<evidence type="ECO:0000256" key="15">
    <source>
        <dbReference type="PIRNR" id="PIRNR028762"/>
    </source>
</evidence>
<evidence type="ECO:0000259" key="18">
    <source>
        <dbReference type="PROSITE" id="PS51562"/>
    </source>
</evidence>
<dbReference type="Proteomes" id="UP001321760">
    <property type="component" value="Unassembled WGS sequence"/>
</dbReference>
<evidence type="ECO:0000256" key="17">
    <source>
        <dbReference type="SAM" id="MobiDB-lite"/>
    </source>
</evidence>
<feature type="region of interest" description="Disordered" evidence="17">
    <location>
        <begin position="1"/>
        <end position="87"/>
    </location>
</feature>
<dbReference type="PANTHER" id="PTHR12189">
    <property type="entry name" value="MRNA GUANINE-7- METHYLTRANSFERASE"/>
    <property type="match status" value="1"/>
</dbReference>
<feature type="site" description="mRNA cap binding" evidence="16">
    <location>
        <position position="202"/>
    </location>
</feature>
<dbReference type="EMBL" id="MU865918">
    <property type="protein sequence ID" value="KAK4454038.1"/>
    <property type="molecule type" value="Genomic_DNA"/>
</dbReference>
<evidence type="ECO:0000256" key="3">
    <source>
        <dbReference type="ARBA" id="ARBA00011926"/>
    </source>
</evidence>
<comment type="similarity">
    <text evidence="15">Belongs to the class I-like SAM-binding methyltransferase superfamily. mRNA cap 0 methyltransferase family.</text>
</comment>
<name>A0AAV9H0A6_9PEZI</name>
<feature type="site" description="mRNA cap binding" evidence="16">
    <location>
        <position position="275"/>
    </location>
</feature>
<dbReference type="GO" id="GO:0005634">
    <property type="term" value="C:nucleus"/>
    <property type="evidence" value="ECO:0007669"/>
    <property type="project" value="UniProtKB-SubCell"/>
</dbReference>
<evidence type="ECO:0000256" key="2">
    <source>
        <dbReference type="ARBA" id="ARBA00004123"/>
    </source>
</evidence>
<feature type="site" description="mRNA cap binding" evidence="16">
    <location>
        <position position="417"/>
    </location>
</feature>
<evidence type="ECO:0000256" key="14">
    <source>
        <dbReference type="ARBA" id="ARBA00049739"/>
    </source>
</evidence>
<keyword evidence="10 15" id="KW-0539">Nucleus</keyword>
<evidence type="ECO:0000256" key="12">
    <source>
        <dbReference type="ARBA" id="ARBA00033387"/>
    </source>
</evidence>
<dbReference type="Gene3D" id="3.40.50.150">
    <property type="entry name" value="Vaccinia Virus protein VP39"/>
    <property type="match status" value="1"/>
</dbReference>
<feature type="compositionally biased region" description="Basic and acidic residues" evidence="17">
    <location>
        <begin position="329"/>
        <end position="358"/>
    </location>
</feature>
<dbReference type="PANTHER" id="PTHR12189:SF2">
    <property type="entry name" value="MRNA CAP GUANINE-N7 METHYLTRANSFERASE"/>
    <property type="match status" value="1"/>
</dbReference>
<protein>
    <recommendedName>
        <fullName evidence="14 15">mRNA cap guanine-N(7) methyltransferase</fullName>
        <ecNumber evidence="3 15">2.1.1.56</ecNumber>
    </recommendedName>
    <alternativeName>
        <fullName evidence="11 15">mRNA (guanine-N(7))-methyltransferase</fullName>
    </alternativeName>
    <alternativeName>
        <fullName evidence="12 15">mRNA cap methyltransferase</fullName>
    </alternativeName>
</protein>
<dbReference type="PROSITE" id="PS51562">
    <property type="entry name" value="RNA_CAP0_MT"/>
    <property type="match status" value="1"/>
</dbReference>
<keyword evidence="7 15" id="KW-0949">S-adenosyl-L-methionine</keyword>
<dbReference type="EC" id="2.1.1.56" evidence="3 15"/>
<feature type="compositionally biased region" description="Basic and acidic residues" evidence="17">
    <location>
        <begin position="1"/>
        <end position="23"/>
    </location>
</feature>
<feature type="binding site" evidence="16">
    <location>
        <begin position="128"/>
        <end position="129"/>
    </location>
    <ligand>
        <name>mRNA</name>
        <dbReference type="ChEBI" id="CHEBI:33699"/>
    </ligand>
</feature>
<evidence type="ECO:0000256" key="11">
    <source>
        <dbReference type="ARBA" id="ARBA00032772"/>
    </source>
</evidence>
<keyword evidence="8 15" id="KW-0694">RNA-binding</keyword>
<keyword evidence="6 15" id="KW-0808">Transferase</keyword>
<evidence type="ECO:0000256" key="9">
    <source>
        <dbReference type="ARBA" id="ARBA00023042"/>
    </source>
</evidence>
<gene>
    <name evidence="19" type="ORF">QBC34DRAFT_394074</name>
</gene>
<dbReference type="InterPro" id="IPR029063">
    <property type="entry name" value="SAM-dependent_MTases_sf"/>
</dbReference>
<evidence type="ECO:0000256" key="13">
    <source>
        <dbReference type="ARBA" id="ARBA00044712"/>
    </source>
</evidence>
<feature type="compositionally biased region" description="Basic and acidic residues" evidence="17">
    <location>
        <begin position="62"/>
        <end position="87"/>
    </location>
</feature>
<dbReference type="InterPro" id="IPR016899">
    <property type="entry name" value="mRNA_G-N7_MeTrfase_euk"/>
</dbReference>
<evidence type="ECO:0000256" key="8">
    <source>
        <dbReference type="ARBA" id="ARBA00022884"/>
    </source>
</evidence>
<evidence type="ECO:0000256" key="16">
    <source>
        <dbReference type="PIRSR" id="PIRSR028762-2"/>
    </source>
</evidence>
<accession>A0AAV9H0A6</accession>
<feature type="domain" description="MRNA cap 0 methyltransferase" evidence="18">
    <location>
        <begin position="119"/>
        <end position="493"/>
    </location>
</feature>
<dbReference type="InterPro" id="IPR004971">
    <property type="entry name" value="mRNA_G-N7_MeTrfase_dom"/>
</dbReference>
<evidence type="ECO:0000313" key="19">
    <source>
        <dbReference type="EMBL" id="KAK4454038.1"/>
    </source>
</evidence>
<evidence type="ECO:0000256" key="1">
    <source>
        <dbReference type="ARBA" id="ARBA00003378"/>
    </source>
</evidence>
<feature type="site" description="mRNA cap binding" evidence="16">
    <location>
        <position position="175"/>
    </location>
</feature>
<dbReference type="InterPro" id="IPR039753">
    <property type="entry name" value="RG7MT1"/>
</dbReference>
<keyword evidence="20" id="KW-1185">Reference proteome</keyword>
<feature type="site" description="mRNA cap binding" evidence="16">
    <location>
        <position position="485"/>
    </location>
</feature>
<dbReference type="SUPFAM" id="SSF53335">
    <property type="entry name" value="S-adenosyl-L-methionine-dependent methyltransferases"/>
    <property type="match status" value="1"/>
</dbReference>
<keyword evidence="4 15" id="KW-0489">Methyltransferase</keyword>
<reference evidence="19" key="2">
    <citation type="submission" date="2023-05" db="EMBL/GenBank/DDBJ databases">
        <authorList>
            <consortium name="Lawrence Berkeley National Laboratory"/>
            <person name="Steindorff A."/>
            <person name="Hensen N."/>
            <person name="Bonometti L."/>
            <person name="Westerberg I."/>
            <person name="Brannstrom I.O."/>
            <person name="Guillou S."/>
            <person name="Cros-Aarteil S."/>
            <person name="Calhoun S."/>
            <person name="Haridas S."/>
            <person name="Kuo A."/>
            <person name="Mondo S."/>
            <person name="Pangilinan J."/>
            <person name="Riley R."/>
            <person name="Labutti K."/>
            <person name="Andreopoulos B."/>
            <person name="Lipzen A."/>
            <person name="Chen C."/>
            <person name="Yanf M."/>
            <person name="Daum C."/>
            <person name="Ng V."/>
            <person name="Clum A."/>
            <person name="Ohm R."/>
            <person name="Martin F."/>
            <person name="Silar P."/>
            <person name="Natvig D."/>
            <person name="Lalanne C."/>
            <person name="Gautier V."/>
            <person name="Ament-Velasquez S.L."/>
            <person name="Kruys A."/>
            <person name="Hutchinson M.I."/>
            <person name="Powell A.J."/>
            <person name="Barry K."/>
            <person name="Miller A.N."/>
            <person name="Grigoriev I.V."/>
            <person name="Debuchy R."/>
            <person name="Gladieux P."/>
            <person name="Thoren M.H."/>
            <person name="Johannesson H."/>
        </authorList>
    </citation>
    <scope>NUCLEOTIDE SEQUENCE</scope>
    <source>
        <strain evidence="19">PSN243</strain>
    </source>
</reference>
<evidence type="ECO:0000313" key="20">
    <source>
        <dbReference type="Proteomes" id="UP001321760"/>
    </source>
</evidence>
<comment type="function">
    <text evidence="1">Responsible for methylating the 5'-cap structure of mRNAs.</text>
</comment>
<comment type="catalytic activity">
    <reaction evidence="13">
        <text>a 5'-end (5'-triphosphoguanosine)-ribonucleoside in mRNA + S-adenosyl-L-methionine = a 5'-end (N(7)-methyl 5'-triphosphoguanosine)-ribonucleoside in mRNA + S-adenosyl-L-homocysteine</text>
        <dbReference type="Rhea" id="RHEA:67008"/>
        <dbReference type="Rhea" id="RHEA-COMP:17166"/>
        <dbReference type="Rhea" id="RHEA-COMP:17167"/>
        <dbReference type="ChEBI" id="CHEBI:57856"/>
        <dbReference type="ChEBI" id="CHEBI:59789"/>
        <dbReference type="ChEBI" id="CHEBI:156461"/>
        <dbReference type="ChEBI" id="CHEBI:167617"/>
        <dbReference type="EC" id="2.1.1.56"/>
    </reaction>
</comment>